<dbReference type="GO" id="GO:0005737">
    <property type="term" value="C:cytoplasm"/>
    <property type="evidence" value="ECO:0007669"/>
    <property type="project" value="TreeGrafter"/>
</dbReference>
<dbReference type="InterPro" id="IPR023214">
    <property type="entry name" value="HAD_sf"/>
</dbReference>
<dbReference type="CDD" id="cd16416">
    <property type="entry name" value="HAD_BsYqeG-like"/>
    <property type="match status" value="1"/>
</dbReference>
<gene>
    <name evidence="1" type="ORF">SAMN05421799_102313</name>
</gene>
<dbReference type="NCBIfam" id="TIGR01668">
    <property type="entry name" value="YqeG_hyp_ppase"/>
    <property type="match status" value="1"/>
</dbReference>
<dbReference type="InterPro" id="IPR006549">
    <property type="entry name" value="HAD-SF_hydro_IIIA"/>
</dbReference>
<dbReference type="GO" id="GO:0008962">
    <property type="term" value="F:phosphatidylglycerophosphatase activity"/>
    <property type="evidence" value="ECO:0007669"/>
    <property type="project" value="InterPro"/>
</dbReference>
<dbReference type="AlphaFoldDB" id="A0A1N7L074"/>
<dbReference type="InterPro" id="IPR036412">
    <property type="entry name" value="HAD-like_sf"/>
</dbReference>
<dbReference type="Gene3D" id="3.40.50.1000">
    <property type="entry name" value="HAD superfamily/HAD-like"/>
    <property type="match status" value="1"/>
</dbReference>
<dbReference type="STRING" id="252246.SAMN05421799_102313"/>
<dbReference type="PANTHER" id="PTHR19288:SF25">
    <property type="entry name" value="PHOSPHATIDYLGLYCEROPHOSPHATASE GEP4, MITOCHONDRIAL"/>
    <property type="match status" value="1"/>
</dbReference>
<dbReference type="Proteomes" id="UP000186156">
    <property type="component" value="Unassembled WGS sequence"/>
</dbReference>
<evidence type="ECO:0008006" key="3">
    <source>
        <dbReference type="Google" id="ProtNLM"/>
    </source>
</evidence>
<proteinExistence type="predicted"/>
<dbReference type="NCBIfam" id="TIGR01549">
    <property type="entry name" value="HAD-SF-IA-v1"/>
    <property type="match status" value="1"/>
</dbReference>
<evidence type="ECO:0000313" key="1">
    <source>
        <dbReference type="EMBL" id="SIS67233.1"/>
    </source>
</evidence>
<keyword evidence="2" id="KW-1185">Reference proteome</keyword>
<sequence length="185" mass="20991">MRSLAWLSRLMPDEYVASIYDIDLDALWRRGIRLILTDLDNTLVPWNHPDVPTELAAWLRDVNARGFHVCILSNNGEDRVGAFSKLCGIPAVSAAGKPKSRGFLQALRRFEMPPEAAAMIGDQLFTDIQGAKRLGMYAILVLPQHSVEWWGTKISRMAERVVLRRLEARGLRRPQVDSDRRRGND</sequence>
<dbReference type="EMBL" id="FTOO01000002">
    <property type="protein sequence ID" value="SIS67233.1"/>
    <property type="molecule type" value="Genomic_DNA"/>
</dbReference>
<dbReference type="Pfam" id="PF13242">
    <property type="entry name" value="Hydrolase_like"/>
    <property type="match status" value="1"/>
</dbReference>
<dbReference type="InterPro" id="IPR006439">
    <property type="entry name" value="HAD-SF_hydro_IA"/>
</dbReference>
<reference evidence="2" key="1">
    <citation type="submission" date="2017-01" db="EMBL/GenBank/DDBJ databases">
        <authorList>
            <person name="Varghese N."/>
            <person name="Submissions S."/>
        </authorList>
    </citation>
    <scope>NUCLEOTIDE SEQUENCE [LARGE SCALE GENOMIC DNA]</scope>
    <source>
        <strain evidence="2">DSM 16176</strain>
    </source>
</reference>
<name>A0A1N7L074_9BACL</name>
<dbReference type="SUPFAM" id="SSF56784">
    <property type="entry name" value="HAD-like"/>
    <property type="match status" value="1"/>
</dbReference>
<protein>
    <recommendedName>
        <fullName evidence="3">YqeG family HAD IIIA-type phosphatase</fullName>
    </recommendedName>
</protein>
<dbReference type="RefSeq" id="WP_234969533.1">
    <property type="nucleotide sequence ID" value="NZ_FTOO01000002.1"/>
</dbReference>
<evidence type="ECO:0000313" key="2">
    <source>
        <dbReference type="Proteomes" id="UP000186156"/>
    </source>
</evidence>
<accession>A0A1N7L074</accession>
<dbReference type="NCBIfam" id="TIGR01662">
    <property type="entry name" value="HAD-SF-IIIA"/>
    <property type="match status" value="1"/>
</dbReference>
<dbReference type="PANTHER" id="PTHR19288">
    <property type="entry name" value="4-NITROPHENYLPHOSPHATASE-RELATED"/>
    <property type="match status" value="1"/>
</dbReference>
<organism evidence="1 2">
    <name type="scientific">Alicyclobacillus vulcanalis</name>
    <dbReference type="NCBI Taxonomy" id="252246"/>
    <lineage>
        <taxon>Bacteria</taxon>
        <taxon>Bacillati</taxon>
        <taxon>Bacillota</taxon>
        <taxon>Bacilli</taxon>
        <taxon>Bacillales</taxon>
        <taxon>Alicyclobacillaceae</taxon>
        <taxon>Alicyclobacillus</taxon>
    </lineage>
</organism>
<dbReference type="InterPro" id="IPR010021">
    <property type="entry name" value="PGPP1/Gep4"/>
</dbReference>